<dbReference type="EMBL" id="JAWPFC010000004">
    <property type="protein sequence ID" value="MDW2893457.1"/>
    <property type="molecule type" value="Genomic_DNA"/>
</dbReference>
<dbReference type="GO" id="GO:0004803">
    <property type="term" value="F:transposase activity"/>
    <property type="evidence" value="ECO:0007669"/>
    <property type="project" value="InterPro"/>
</dbReference>
<proteinExistence type="predicted"/>
<dbReference type="NCBIfam" id="NF033559">
    <property type="entry name" value="transpos_IS1634"/>
    <property type="match status" value="1"/>
</dbReference>
<dbReference type="InterPro" id="IPR002559">
    <property type="entry name" value="Transposase_11"/>
</dbReference>
<evidence type="ECO:0000313" key="3">
    <source>
        <dbReference type="Proteomes" id="UP001286563"/>
    </source>
</evidence>
<dbReference type="Proteomes" id="UP001286563">
    <property type="component" value="Unassembled WGS sequence"/>
</dbReference>
<dbReference type="AlphaFoldDB" id="A0AAJ2P5K3"/>
<dbReference type="Pfam" id="PF01609">
    <property type="entry name" value="DDE_Tnp_1"/>
    <property type="match status" value="1"/>
</dbReference>
<dbReference type="PANTHER" id="PTHR34614:SF2">
    <property type="entry name" value="TRANSPOSASE IS4-LIKE DOMAIN-CONTAINING PROTEIN"/>
    <property type="match status" value="1"/>
</dbReference>
<name>A0AAJ2P5K3_9BACT</name>
<dbReference type="GO" id="GO:0006313">
    <property type="term" value="P:DNA transposition"/>
    <property type="evidence" value="ECO:0007669"/>
    <property type="project" value="InterPro"/>
</dbReference>
<organism evidence="2 3">
    <name type="scientific">Mesomycoplasma ovipneumoniae</name>
    <dbReference type="NCBI Taxonomy" id="29562"/>
    <lineage>
        <taxon>Bacteria</taxon>
        <taxon>Bacillati</taxon>
        <taxon>Mycoplasmatota</taxon>
        <taxon>Mycoplasmoidales</taxon>
        <taxon>Metamycoplasmataceae</taxon>
        <taxon>Mesomycoplasma</taxon>
    </lineage>
</organism>
<comment type="caution">
    <text evidence="2">The sequence shown here is derived from an EMBL/GenBank/DDBJ whole genome shotgun (WGS) entry which is preliminary data.</text>
</comment>
<gene>
    <name evidence="2" type="ORF">R7U35_01990</name>
</gene>
<dbReference type="PANTHER" id="PTHR34614">
    <property type="match status" value="1"/>
</dbReference>
<dbReference type="GO" id="GO:0003677">
    <property type="term" value="F:DNA binding"/>
    <property type="evidence" value="ECO:0007669"/>
    <property type="project" value="InterPro"/>
</dbReference>
<reference evidence="2" key="1">
    <citation type="submission" date="2023-10" db="EMBL/GenBank/DDBJ databases">
        <title>Genome sequences of Mycoplasma ovipneumoniae isolated from goats.</title>
        <authorList>
            <person name="Spergser J."/>
        </authorList>
    </citation>
    <scope>NUCLEOTIDE SEQUENCE</scope>
    <source>
        <strain evidence="2">168</strain>
    </source>
</reference>
<dbReference type="RefSeq" id="WP_318052745.1">
    <property type="nucleotide sequence ID" value="NZ_JAWPFA010000009.1"/>
</dbReference>
<sequence>MKKQNLFLFNVWGSSKDKPYKYVGWTQGYAKGPKRWFSLGNERNLEKINPNAIQIIKEKLKLFSNLDDKDKVKTILLDSIKNSTIIEGSVFVGGELIEKLIEKHNIFESLPKSRHKNMKEIFNYLISKRITDPGSIINAFDEKDDYSNQINTSKNSFYRLLDLVFESQNQLLNSVNKMVISELGERDNEFYFDSSTIYFETFERKIPGYSKNAKFKEDQIVIGLAYDKNGIPFHIKVFKGNTTDSSTLIPFVLDIESKYNIKNMTIIAVRGMSTAANIRFLESRNYNFIISYRPKVGSQKFKNYLLDPSDYVNVNADFKYKKEEFYSSYKNKRYTENIRRRIITYSTKRAIKGRKAREEQIQSFIKKQNKDGFIEVNKLFGRKPKYFREISNMKFELDQSKIDKDKQFDGYFVYETNMLNLNVLDIVEKYQKQQNIDTNFRSLKGLLNIRPVFLRIDEHILAHTLLCFTSLVILKTIIFKINKHISDNKLFENSLLTEVGLVTMLQKLRQRVEFNTLEQQITFKSRDGVPSDPNIWDRYDLYFDILINH</sequence>
<evidence type="ECO:0000259" key="1">
    <source>
        <dbReference type="Pfam" id="PF01609"/>
    </source>
</evidence>
<protein>
    <submittedName>
        <fullName evidence="2">IS1634 family transposase</fullName>
    </submittedName>
</protein>
<dbReference type="InterPro" id="IPR047654">
    <property type="entry name" value="IS1634_transpos"/>
</dbReference>
<evidence type="ECO:0000313" key="2">
    <source>
        <dbReference type="EMBL" id="MDW2893457.1"/>
    </source>
</evidence>
<feature type="domain" description="Transposase IS4-like" evidence="1">
    <location>
        <begin position="192"/>
        <end position="472"/>
    </location>
</feature>
<accession>A0AAJ2P5K3</accession>